<evidence type="ECO:0000313" key="2">
    <source>
        <dbReference type="EMBL" id="KAF2809826.1"/>
    </source>
</evidence>
<reference evidence="2 4" key="1">
    <citation type="journal article" date="2020" name="Stud. Mycol.">
        <title>101 Dothideomycetes genomes: a test case for predicting lifestyles and emergence of pathogens.</title>
        <authorList>
            <person name="Haridas S."/>
            <person name="Albert R."/>
            <person name="Binder M."/>
            <person name="Bloem J."/>
            <person name="Labutti K."/>
            <person name="Salamov A."/>
            <person name="Andreopoulos B."/>
            <person name="Baker S."/>
            <person name="Barry K."/>
            <person name="Bills G."/>
            <person name="Bluhm B."/>
            <person name="Cannon C."/>
            <person name="Castanera R."/>
            <person name="Culley D."/>
            <person name="Daum C."/>
            <person name="Ezra D."/>
            <person name="Gonzalez J."/>
            <person name="Henrissat B."/>
            <person name="Kuo A."/>
            <person name="Liang C."/>
            <person name="Lipzen A."/>
            <person name="Lutzoni F."/>
            <person name="Magnuson J."/>
            <person name="Mondo S."/>
            <person name="Nolan M."/>
            <person name="Ohm R."/>
            <person name="Pangilinan J."/>
            <person name="Park H.-J."/>
            <person name="Ramirez L."/>
            <person name="Alfaro M."/>
            <person name="Sun H."/>
            <person name="Tritt A."/>
            <person name="Yoshinaga Y."/>
            <person name="Zwiers L.-H."/>
            <person name="Turgeon B."/>
            <person name="Goodwin S."/>
            <person name="Spatafora J."/>
            <person name="Crous P."/>
            <person name="Grigoriev I."/>
        </authorList>
    </citation>
    <scope>NUCLEOTIDE SEQUENCE</scope>
    <source>
        <strain evidence="2 4">CBS 304.34</strain>
    </source>
</reference>
<reference evidence="4" key="2">
    <citation type="submission" date="2020-04" db="EMBL/GenBank/DDBJ databases">
        <authorList>
            <consortium name="NCBI Genome Project"/>
        </authorList>
    </citation>
    <scope>NUCLEOTIDE SEQUENCE</scope>
    <source>
        <strain evidence="4">CBS 304.34</strain>
    </source>
</reference>
<proteinExistence type="predicted"/>
<dbReference type="EMBL" id="MU003701">
    <property type="protein sequence ID" value="KAF2809826.1"/>
    <property type="molecule type" value="Genomic_DNA"/>
</dbReference>
<sequence>MHPIDFGHGAFETPFFPEDQETNLLNICLTVKKQLIASGTQGNDSLPPLFQLSRWVTGPNQETHRFYNRIKPALRLASLFITDQKAISNYWPRLLLGHHAHTPGCASTQDYLHASVLARVLPSRPPRRLARLPPPRQQHNLPLHAPQPRPPPEPERVFGATFPARARSAAHTLVPPSAAPFAWPSVHHGAHHPTIGLNRHFYAFFALRWRAATASLRYRQLFVLAQTLAHEVAHAFGMLTHPQWGARGVAPWLVVLRVQAGRPRSGRGWGGRGSGACWVGRWSP</sequence>
<dbReference type="AlphaFoldDB" id="A0A6A6YLS5"/>
<dbReference type="Proteomes" id="UP000504636">
    <property type="component" value="Unplaced"/>
</dbReference>
<protein>
    <submittedName>
        <fullName evidence="2 4">Uncharacterized protein</fullName>
    </submittedName>
</protein>
<evidence type="ECO:0000313" key="4">
    <source>
        <dbReference type="RefSeq" id="XP_033576790.1"/>
    </source>
</evidence>
<reference evidence="4" key="3">
    <citation type="submission" date="2025-04" db="UniProtKB">
        <authorList>
            <consortium name="RefSeq"/>
        </authorList>
    </citation>
    <scope>IDENTIFICATION</scope>
    <source>
        <strain evidence="4">CBS 304.34</strain>
    </source>
</reference>
<dbReference type="OrthoDB" id="10254945at2759"/>
<gene>
    <name evidence="2 4" type="ORF">BDZ99DRAFT_532563</name>
</gene>
<accession>A0A6A6YLS5</accession>
<evidence type="ECO:0000313" key="3">
    <source>
        <dbReference type="Proteomes" id="UP000504636"/>
    </source>
</evidence>
<organism evidence="2">
    <name type="scientific">Mytilinidion resinicola</name>
    <dbReference type="NCBI Taxonomy" id="574789"/>
    <lineage>
        <taxon>Eukaryota</taxon>
        <taxon>Fungi</taxon>
        <taxon>Dikarya</taxon>
        <taxon>Ascomycota</taxon>
        <taxon>Pezizomycotina</taxon>
        <taxon>Dothideomycetes</taxon>
        <taxon>Pleosporomycetidae</taxon>
        <taxon>Mytilinidiales</taxon>
        <taxon>Mytilinidiaceae</taxon>
        <taxon>Mytilinidion</taxon>
    </lineage>
</organism>
<feature type="region of interest" description="Disordered" evidence="1">
    <location>
        <begin position="125"/>
        <end position="155"/>
    </location>
</feature>
<dbReference type="RefSeq" id="XP_033576790.1">
    <property type="nucleotide sequence ID" value="XM_033726484.1"/>
</dbReference>
<keyword evidence="3" id="KW-1185">Reference proteome</keyword>
<evidence type="ECO:0000256" key="1">
    <source>
        <dbReference type="SAM" id="MobiDB-lite"/>
    </source>
</evidence>
<name>A0A6A6YLS5_9PEZI</name>
<dbReference type="GeneID" id="54467377"/>